<comment type="caution">
    <text evidence="7">The sequence shown here is derived from an EMBL/GenBank/DDBJ whole genome shotgun (WGS) entry which is preliminary data.</text>
</comment>
<gene>
    <name evidence="7" type="ORF">FHX49_002536</name>
</gene>
<keyword evidence="3" id="KW-0479">Metal-binding</keyword>
<dbReference type="GO" id="GO:0043843">
    <property type="term" value="F:ADP-specific glucokinase activity"/>
    <property type="evidence" value="ECO:0007669"/>
    <property type="project" value="UniProtKB-EC"/>
</dbReference>
<keyword evidence="2 7" id="KW-0808">Transferase</keyword>
<keyword evidence="1" id="KW-0963">Cytoplasm</keyword>
<dbReference type="PANTHER" id="PTHR21208">
    <property type="entry name" value="ADP-DEPENDENT GLUCOKINASE"/>
    <property type="match status" value="1"/>
</dbReference>
<keyword evidence="6" id="KW-0324">Glycolysis</keyword>
<evidence type="ECO:0000256" key="6">
    <source>
        <dbReference type="ARBA" id="ARBA00023152"/>
    </source>
</evidence>
<evidence type="ECO:0000256" key="1">
    <source>
        <dbReference type="ARBA" id="ARBA00022490"/>
    </source>
</evidence>
<evidence type="ECO:0000313" key="7">
    <source>
        <dbReference type="EMBL" id="MBB2976948.1"/>
    </source>
</evidence>
<accession>A0A7W4V4Y9</accession>
<dbReference type="Gene3D" id="3.40.1190.20">
    <property type="match status" value="1"/>
</dbReference>
<dbReference type="EC" id="2.7.1.146" evidence="7"/>
<dbReference type="PANTHER" id="PTHR21208:SF1">
    <property type="entry name" value="ADP-DEPENDENT GLUCOKINASE"/>
    <property type="match status" value="1"/>
</dbReference>
<keyword evidence="5" id="KW-0460">Magnesium</keyword>
<evidence type="ECO:0000256" key="2">
    <source>
        <dbReference type="ARBA" id="ARBA00022679"/>
    </source>
</evidence>
<evidence type="ECO:0000256" key="5">
    <source>
        <dbReference type="ARBA" id="ARBA00022842"/>
    </source>
</evidence>
<dbReference type="EC" id="2.7.1.147" evidence="7"/>
<dbReference type="SUPFAM" id="SSF53613">
    <property type="entry name" value="Ribokinase-like"/>
    <property type="match status" value="1"/>
</dbReference>
<evidence type="ECO:0000256" key="3">
    <source>
        <dbReference type="ARBA" id="ARBA00022723"/>
    </source>
</evidence>
<evidence type="ECO:0000313" key="8">
    <source>
        <dbReference type="Proteomes" id="UP000529310"/>
    </source>
</evidence>
<keyword evidence="4 7" id="KW-0418">Kinase</keyword>
<dbReference type="GO" id="GO:0043844">
    <property type="term" value="F:ADP-specific phosphofructokinase activity"/>
    <property type="evidence" value="ECO:0007669"/>
    <property type="project" value="UniProtKB-EC"/>
</dbReference>
<organism evidence="7 8">
    <name type="scientific">Microbacterium endophyticum</name>
    <dbReference type="NCBI Taxonomy" id="1526412"/>
    <lineage>
        <taxon>Bacteria</taxon>
        <taxon>Bacillati</taxon>
        <taxon>Actinomycetota</taxon>
        <taxon>Actinomycetes</taxon>
        <taxon>Micrococcales</taxon>
        <taxon>Microbacteriaceae</taxon>
        <taxon>Microbacterium</taxon>
    </lineage>
</organism>
<dbReference type="RefSeq" id="WP_165140114.1">
    <property type="nucleotide sequence ID" value="NZ_CP049255.1"/>
</dbReference>
<reference evidence="7 8" key="1">
    <citation type="submission" date="2020-08" db="EMBL/GenBank/DDBJ databases">
        <title>Sequencing the genomes of 1000 actinobacteria strains.</title>
        <authorList>
            <person name="Klenk H.-P."/>
        </authorList>
    </citation>
    <scope>NUCLEOTIDE SEQUENCE [LARGE SCALE GENOMIC DNA]</scope>
    <source>
        <strain evidence="7 8">DSM 27099</strain>
    </source>
</reference>
<dbReference type="InterPro" id="IPR007666">
    <property type="entry name" value="ADP_PFK/GK"/>
</dbReference>
<dbReference type="EMBL" id="JACHWQ010000009">
    <property type="protein sequence ID" value="MBB2976948.1"/>
    <property type="molecule type" value="Genomic_DNA"/>
</dbReference>
<keyword evidence="8" id="KW-1185">Reference proteome</keyword>
<evidence type="ECO:0000256" key="4">
    <source>
        <dbReference type="ARBA" id="ARBA00022777"/>
    </source>
</evidence>
<sequence length="398" mass="42693">MSGHLVLGLGGTVDYEIDWDAAVLSELALAYGIRRHELTTTAPVVDERSLVVTIVGFIAAGGGGERLVESSLTLERFAGRFAKAITLGGTGVRAGLALEKLGIPTIQHLVSIDENVRRLMPQAISWICSADGDSLDPHLIVQYPVGARVRVVDGDVISPASNRLIFANDAPNRVMAISAELSDVLDGAGAFLISGFNTMQDPALLEERLDELVRAMERLPAQALVYYEDAGFYHREMAATARARLLPRIDVYGMNEDELQEYVGRSVDLLDARDVSAALAQAHALIPVSALVVHTRFWAIAVGPDAGRYREALENAVLMSATRYRLGDSLVASDLEETAQLPRHRGGERLVATLERTRTDARGVAAVVADVASPTTIGLGDSFVGGFLSAFYLREGSG</sequence>
<dbReference type="GO" id="GO:0006096">
    <property type="term" value="P:glycolytic process"/>
    <property type="evidence" value="ECO:0007669"/>
    <property type="project" value="UniProtKB-KW"/>
</dbReference>
<dbReference type="InterPro" id="IPR029056">
    <property type="entry name" value="Ribokinase-like"/>
</dbReference>
<dbReference type="AlphaFoldDB" id="A0A7W4V4Y9"/>
<name>A0A7W4V4Y9_9MICO</name>
<dbReference type="PROSITE" id="PS51255">
    <property type="entry name" value="ADPK"/>
    <property type="match status" value="1"/>
</dbReference>
<dbReference type="Pfam" id="PF04587">
    <property type="entry name" value="ADP_PFK_GK"/>
    <property type="match status" value="1"/>
</dbReference>
<dbReference type="GO" id="GO:0046872">
    <property type="term" value="F:metal ion binding"/>
    <property type="evidence" value="ECO:0007669"/>
    <property type="project" value="UniProtKB-KW"/>
</dbReference>
<protein>
    <submittedName>
        <fullName evidence="7">ADP-dependent phosphofructokinase/glucokinase</fullName>
        <ecNumber evidence="7">2.7.1.146</ecNumber>
        <ecNumber evidence="7">2.7.1.147</ecNumber>
    </submittedName>
</protein>
<proteinExistence type="predicted"/>
<dbReference type="Proteomes" id="UP000529310">
    <property type="component" value="Unassembled WGS sequence"/>
</dbReference>